<feature type="compositionally biased region" description="Basic and acidic residues" evidence="20">
    <location>
        <begin position="166"/>
        <end position="176"/>
    </location>
</feature>
<feature type="compositionally biased region" description="Polar residues" evidence="20">
    <location>
        <begin position="400"/>
        <end position="417"/>
    </location>
</feature>
<dbReference type="GO" id="GO:0008270">
    <property type="term" value="F:zinc ion binding"/>
    <property type="evidence" value="ECO:0007669"/>
    <property type="project" value="UniProtKB-KW"/>
</dbReference>
<proteinExistence type="inferred from homology"/>
<feature type="compositionally biased region" description="Low complexity" evidence="20">
    <location>
        <begin position="436"/>
        <end position="452"/>
    </location>
</feature>
<dbReference type="Pfam" id="PF17811">
    <property type="entry name" value="JHD"/>
    <property type="match status" value="1"/>
</dbReference>
<evidence type="ECO:0000256" key="11">
    <source>
        <dbReference type="ARBA" id="ARBA00022964"/>
    </source>
</evidence>
<dbReference type="InterPro" id="IPR001138">
    <property type="entry name" value="Zn2Cys6_DnaBD"/>
</dbReference>
<evidence type="ECO:0000256" key="7">
    <source>
        <dbReference type="ARBA" id="ARBA00022723"/>
    </source>
</evidence>
<feature type="compositionally biased region" description="Polar residues" evidence="20">
    <location>
        <begin position="1484"/>
        <end position="1496"/>
    </location>
</feature>
<feature type="region of interest" description="Disordered" evidence="20">
    <location>
        <begin position="1280"/>
        <end position="1309"/>
    </location>
</feature>
<feature type="compositionally biased region" description="Basic residues" evidence="20">
    <location>
        <begin position="369"/>
        <end position="383"/>
    </location>
</feature>
<keyword evidence="7" id="KW-0479">Metal-binding</keyword>
<feature type="region of interest" description="Disordered" evidence="20">
    <location>
        <begin position="338"/>
        <end position="456"/>
    </location>
</feature>
<keyword evidence="16" id="KW-0539">Nucleus</keyword>
<evidence type="ECO:0000313" key="24">
    <source>
        <dbReference type="Proteomes" id="UP000700596"/>
    </source>
</evidence>
<gene>
    <name evidence="23" type="ORF">B0J11DRAFT_584460</name>
</gene>
<evidence type="ECO:0000256" key="4">
    <source>
        <dbReference type="ARBA" id="ARBA00008037"/>
    </source>
</evidence>
<feature type="compositionally biased region" description="Polar residues" evidence="20">
    <location>
        <begin position="1115"/>
        <end position="1126"/>
    </location>
</feature>
<organism evidence="23 24">
    <name type="scientific">Dendryphion nanum</name>
    <dbReference type="NCBI Taxonomy" id="256645"/>
    <lineage>
        <taxon>Eukaryota</taxon>
        <taxon>Fungi</taxon>
        <taxon>Dikarya</taxon>
        <taxon>Ascomycota</taxon>
        <taxon>Pezizomycotina</taxon>
        <taxon>Dothideomycetes</taxon>
        <taxon>Pleosporomycetidae</taxon>
        <taxon>Pleosporales</taxon>
        <taxon>Torulaceae</taxon>
        <taxon>Dendryphion</taxon>
    </lineage>
</organism>
<feature type="region of interest" description="Disordered" evidence="20">
    <location>
        <begin position="1380"/>
        <end position="1533"/>
    </location>
</feature>
<dbReference type="Pfam" id="PF02373">
    <property type="entry name" value="JmjC"/>
    <property type="match status" value="1"/>
</dbReference>
<comment type="caution">
    <text evidence="23">The sequence shown here is derived from an EMBL/GenBank/DDBJ whole genome shotgun (WGS) entry which is preliminary data.</text>
</comment>
<dbReference type="CDD" id="cd00067">
    <property type="entry name" value="GAL4"/>
    <property type="match status" value="1"/>
</dbReference>
<sequence>MRLSSFKPHCRQTPQRAATPPRPAYEPLSPILSPSEPSLVNPAGGKHKLTGLHGNGAGGDSTHNLTVRGEVGHPHLQLSSPPGPNHNPPPPSAPLPLPHSQYSPAHGSPIETLANAAVSHVRPGSSYATVPHHRPYAVVQPPAAAVNPHYPLTGHAFQPPYTDYTYEERPSKRARSEFLPSPQNDRTGQQHSRPATSHIPQWSYNVEHMVDNGLRMYHDNHAASSATDDNNSKRLSDAQLLLDFAVSVSHSTLPRTETSRRWSVSHQQQVYVFPPMENAEAARPRLGTAYSEAMLPEQQQQHHPHYPAPLPFPLPTDRVSMPVPDQFLVVAAEPTPVAPAIQTRTPPEESLSASTLHAEDDGDNNEGKRPKKHQGWPKGKPRGPRNSVGTSKRKKMISKPKTTTLTAVPSGATTSTIPGPLHSPQSLPAEHHDARSSANAVPAPAPAFEPSSQDLDLRTRRHSFSFSNASMPSVPTCHENPTSHLHRAQSVPLGTSVDIILPTNHTTRSGEQHHEEEEMGQTTICGGCNSSDSHTMIGDGEQWISCDGCKGWFHFVCAGFKSEREVREIDKFYCDGCQPKFGNTTKVRKSGRSHRTVDYAGLNEGIMKTSDDNPEHHYIQAFKNGDLTFTPEGFARLPPECVTADFIEKMNAFTEPIVIPAALNPRPRRLPTDDATFGKDQPIEPDEEQYGFDMVPDDGQDKIDMVIPEGLTVRRVSELYGPHETVPVIDVKAQEGEDKRWTMAKWADYYEQQGEKPVRNVISLEVSRSKLGRLIRRPKVVRDMDLQDSIWPDDDHVHAPPVQFYCLMSVADCYTDFHIDFGGSSVYYHIVKGRKTFFFIPPTKQNLKKYEDWCLSPTQSHEFLGLQVKECYRVDLFPGDTMLIPSGWIHAVWTPADSLVIGGNYLTRIHYGMQIKVVEIEKNTKVAPKFRYPFFQKIMWLSLLRYLEEDPTPAEIEELLLAGGQFSRTVPVYCEPNKFGHNSHEGRENYNRRYYPKAELDGLPDLLNYIWRTVMISLGKIEGISQQVRNAVIRSIPKGHGEPLVLARRFAIWVSWKRGNEVIPQWAHLDASLPEGQDSKGERKVSAAQAKRMERESLREVLKASTPRNVRTRGSETSPPSNTDVPNRNLPATPGTSVLPLTGFLRPSREHITTPKTSQLGPKRIACDACRKRRIRCKHKDVVTQHAPANGVSPGTSSSLTTPSSTMTASLAVLAKRRESDVDIATGPLSNSSGSGDGSVILNGGPVSTDLNADAFTNKSGRVKACADCRKSKRRCIHDENGNIDPIKASETPVPRGSASKKRRVSENDEGELLNKKIKRESFAGIISGEVSHYNRYPLARPAPASSPQEDIAVHSAQQALDLTAHEDSAPVDSEILESLNGRHGSETPSYAQHRESVVSSIEHHPGESMEGVEGSDRIDPQLLGFDPQTPAMRSFHAPNRISPKLTHSVSPCQRQNSSTVTPASPSMARPIPINLTPRKKSQTPRGSGRTSSTPESGVGRRDSKGNIKLEAKSEPRSRAMPLNDTHDPDEASLALALQLQKEEHGLRRRSR</sequence>
<dbReference type="InterPro" id="IPR041070">
    <property type="entry name" value="JHD"/>
</dbReference>
<keyword evidence="13" id="KW-0408">Iron</keyword>
<evidence type="ECO:0000256" key="18">
    <source>
        <dbReference type="ARBA" id="ARBA00047915"/>
    </source>
</evidence>
<evidence type="ECO:0000313" key="23">
    <source>
        <dbReference type="EMBL" id="KAH7115155.1"/>
    </source>
</evidence>
<feature type="compositionally biased region" description="Basic and acidic residues" evidence="20">
    <location>
        <begin position="1393"/>
        <end position="1408"/>
    </location>
</feature>
<keyword evidence="24" id="KW-1185">Reference proteome</keyword>
<dbReference type="SMART" id="SM00558">
    <property type="entry name" value="JmjC"/>
    <property type="match status" value="1"/>
</dbReference>
<feature type="compositionally biased region" description="Polar residues" evidence="20">
    <location>
        <begin position="181"/>
        <end position="198"/>
    </location>
</feature>
<dbReference type="InterPro" id="IPR003347">
    <property type="entry name" value="JmjC_dom"/>
</dbReference>
<feature type="region of interest" description="Disordered" evidence="20">
    <location>
        <begin position="1"/>
        <end position="108"/>
    </location>
</feature>
<feature type="compositionally biased region" description="Basic and acidic residues" evidence="20">
    <location>
        <begin position="1077"/>
        <end position="1102"/>
    </location>
</feature>
<evidence type="ECO:0000256" key="14">
    <source>
        <dbReference type="ARBA" id="ARBA00023015"/>
    </source>
</evidence>
<dbReference type="Gene3D" id="3.30.40.10">
    <property type="entry name" value="Zinc/RING finger domain, C3HC4 (zinc finger)"/>
    <property type="match status" value="1"/>
</dbReference>
<keyword evidence="9" id="KW-0862">Zinc</keyword>
<comment type="similarity">
    <text evidence="4">Belongs to the JHDM1 histone demethylase family.</text>
</comment>
<dbReference type="GO" id="GO:0000981">
    <property type="term" value="F:DNA-binding transcription factor activity, RNA polymerase II-specific"/>
    <property type="evidence" value="ECO:0007669"/>
    <property type="project" value="InterPro"/>
</dbReference>
<dbReference type="SUPFAM" id="SSF57903">
    <property type="entry name" value="FYVE/PHD zinc finger"/>
    <property type="match status" value="1"/>
</dbReference>
<dbReference type="InterPro" id="IPR019787">
    <property type="entry name" value="Znf_PHD-finger"/>
</dbReference>
<dbReference type="SMART" id="SM00249">
    <property type="entry name" value="PHD"/>
    <property type="match status" value="1"/>
</dbReference>
<keyword evidence="10" id="KW-0156">Chromatin regulator</keyword>
<dbReference type="CDD" id="cd15517">
    <property type="entry name" value="PHD_TCF19_like"/>
    <property type="match status" value="1"/>
</dbReference>
<feature type="compositionally biased region" description="Basic and acidic residues" evidence="20">
    <location>
        <begin position="1499"/>
        <end position="1518"/>
    </location>
</feature>
<comment type="subcellular location">
    <subcellularLocation>
        <location evidence="3">Nucleus</location>
    </subcellularLocation>
</comment>
<feature type="compositionally biased region" description="Low complexity" evidence="20">
    <location>
        <begin position="26"/>
        <end position="39"/>
    </location>
</feature>
<dbReference type="Gene3D" id="2.60.120.650">
    <property type="entry name" value="Cupin"/>
    <property type="match status" value="1"/>
</dbReference>
<evidence type="ECO:0000256" key="1">
    <source>
        <dbReference type="ARBA" id="ARBA00001954"/>
    </source>
</evidence>
<dbReference type="PANTHER" id="PTHR23123">
    <property type="entry name" value="PHD/F-BOX CONTAINING PROTEIN"/>
    <property type="match status" value="1"/>
</dbReference>
<keyword evidence="15" id="KW-0804">Transcription</keyword>
<keyword evidence="14" id="KW-0805">Transcription regulation</keyword>
<evidence type="ECO:0000256" key="20">
    <source>
        <dbReference type="SAM" id="MobiDB-lite"/>
    </source>
</evidence>
<dbReference type="Proteomes" id="UP000700596">
    <property type="component" value="Unassembled WGS sequence"/>
</dbReference>
<dbReference type="Pfam" id="PF00628">
    <property type="entry name" value="PHD"/>
    <property type="match status" value="1"/>
</dbReference>
<feature type="compositionally biased region" description="Acidic residues" evidence="20">
    <location>
        <begin position="683"/>
        <end position="693"/>
    </location>
</feature>
<evidence type="ECO:0000259" key="21">
    <source>
        <dbReference type="PROSITE" id="PS50016"/>
    </source>
</evidence>
<reference evidence="23" key="1">
    <citation type="journal article" date="2021" name="Nat. Commun.">
        <title>Genetic determinants of endophytism in the Arabidopsis root mycobiome.</title>
        <authorList>
            <person name="Mesny F."/>
            <person name="Miyauchi S."/>
            <person name="Thiergart T."/>
            <person name="Pickel B."/>
            <person name="Atanasova L."/>
            <person name="Karlsson M."/>
            <person name="Huettel B."/>
            <person name="Barry K.W."/>
            <person name="Haridas S."/>
            <person name="Chen C."/>
            <person name="Bauer D."/>
            <person name="Andreopoulos W."/>
            <person name="Pangilinan J."/>
            <person name="LaButti K."/>
            <person name="Riley R."/>
            <person name="Lipzen A."/>
            <person name="Clum A."/>
            <person name="Drula E."/>
            <person name="Henrissat B."/>
            <person name="Kohler A."/>
            <person name="Grigoriev I.V."/>
            <person name="Martin F.M."/>
            <person name="Hacquard S."/>
        </authorList>
    </citation>
    <scope>NUCLEOTIDE SEQUENCE</scope>
    <source>
        <strain evidence="23">MPI-CAGE-CH-0243</strain>
    </source>
</reference>
<evidence type="ECO:0000256" key="3">
    <source>
        <dbReference type="ARBA" id="ARBA00004123"/>
    </source>
</evidence>
<feature type="domain" description="JmjC" evidence="22">
    <location>
        <begin position="766"/>
        <end position="922"/>
    </location>
</feature>
<evidence type="ECO:0000256" key="12">
    <source>
        <dbReference type="ARBA" id="ARBA00023002"/>
    </source>
</evidence>
<comment type="catalytic activity">
    <reaction evidence="18">
        <text>N(6),N(6)-dimethyl-L-lysyl(36)-[histone H3] + 2 2-oxoglutarate + 2 O2 = L-lysyl(36)-[histone H3] + 2 formaldehyde + 2 succinate + 2 CO2</text>
        <dbReference type="Rhea" id="RHEA:42032"/>
        <dbReference type="Rhea" id="RHEA-COMP:9785"/>
        <dbReference type="Rhea" id="RHEA-COMP:9787"/>
        <dbReference type="ChEBI" id="CHEBI:15379"/>
        <dbReference type="ChEBI" id="CHEBI:16526"/>
        <dbReference type="ChEBI" id="CHEBI:16810"/>
        <dbReference type="ChEBI" id="CHEBI:16842"/>
        <dbReference type="ChEBI" id="CHEBI:29969"/>
        <dbReference type="ChEBI" id="CHEBI:30031"/>
        <dbReference type="ChEBI" id="CHEBI:61976"/>
        <dbReference type="EC" id="1.14.11.27"/>
    </reaction>
</comment>
<dbReference type="InterPro" id="IPR050690">
    <property type="entry name" value="JHDM1_Histone_Demethylase"/>
</dbReference>
<feature type="domain" description="PHD-type" evidence="21">
    <location>
        <begin position="522"/>
        <end position="580"/>
    </location>
</feature>
<dbReference type="EMBL" id="JAGMWT010000016">
    <property type="protein sequence ID" value="KAH7115155.1"/>
    <property type="molecule type" value="Genomic_DNA"/>
</dbReference>
<dbReference type="GO" id="GO:0005634">
    <property type="term" value="C:nucleus"/>
    <property type="evidence" value="ECO:0007669"/>
    <property type="project" value="UniProtKB-SubCell"/>
</dbReference>
<evidence type="ECO:0000256" key="13">
    <source>
        <dbReference type="ARBA" id="ARBA00023004"/>
    </source>
</evidence>
<comment type="function">
    <text evidence="2">Histone demethylase that specifically demethylates 'Lys-36' of histone H3, thereby playing a central role in histone code.</text>
</comment>
<dbReference type="PROSITE" id="PS01359">
    <property type="entry name" value="ZF_PHD_1"/>
    <property type="match status" value="1"/>
</dbReference>
<dbReference type="EC" id="1.14.11.27" evidence="5"/>
<evidence type="ECO:0000256" key="9">
    <source>
        <dbReference type="ARBA" id="ARBA00022833"/>
    </source>
</evidence>
<feature type="region of interest" description="Disordered" evidence="20">
    <location>
        <begin position="1072"/>
        <end position="1138"/>
    </location>
</feature>
<dbReference type="GO" id="GO:0140680">
    <property type="term" value="F:histone H3K36me/H3K36me2 demethylase activity"/>
    <property type="evidence" value="ECO:0007669"/>
    <property type="project" value="UniProtKB-EC"/>
</dbReference>
<evidence type="ECO:0000256" key="5">
    <source>
        <dbReference type="ARBA" id="ARBA00013246"/>
    </source>
</evidence>
<dbReference type="InterPro" id="IPR019786">
    <property type="entry name" value="Zinc_finger_PHD-type_CS"/>
</dbReference>
<feature type="compositionally biased region" description="Pro residues" evidence="20">
    <location>
        <begin position="81"/>
        <end position="97"/>
    </location>
</feature>
<evidence type="ECO:0000256" key="17">
    <source>
        <dbReference type="ARBA" id="ARBA00031083"/>
    </source>
</evidence>
<evidence type="ECO:0000256" key="6">
    <source>
        <dbReference type="ARBA" id="ARBA00015153"/>
    </source>
</evidence>
<evidence type="ECO:0000256" key="2">
    <source>
        <dbReference type="ARBA" id="ARBA00003909"/>
    </source>
</evidence>
<name>A0A9P9D7J6_9PLEO</name>
<keyword evidence="12" id="KW-0560">Oxidoreductase</keyword>
<dbReference type="InterPro" id="IPR001965">
    <property type="entry name" value="Znf_PHD"/>
</dbReference>
<feature type="region of interest" description="Disordered" evidence="20">
    <location>
        <begin position="664"/>
        <end position="693"/>
    </location>
</feature>
<keyword evidence="8 19" id="KW-0863">Zinc-finger</keyword>
<accession>A0A9P9D7J6</accession>
<evidence type="ECO:0000259" key="22">
    <source>
        <dbReference type="PROSITE" id="PS51184"/>
    </source>
</evidence>
<feature type="compositionally biased region" description="Polar residues" evidence="20">
    <location>
        <begin position="1446"/>
        <end position="1465"/>
    </location>
</feature>
<dbReference type="InterPro" id="IPR011011">
    <property type="entry name" value="Znf_FYVE_PHD"/>
</dbReference>
<evidence type="ECO:0000256" key="16">
    <source>
        <dbReference type="ARBA" id="ARBA00023242"/>
    </source>
</evidence>
<dbReference type="PROSITE" id="PS51184">
    <property type="entry name" value="JMJC"/>
    <property type="match status" value="1"/>
</dbReference>
<protein>
    <recommendedName>
        <fullName evidence="6">JmjC domain-containing histone demethylation protein 1</fullName>
        <ecNumber evidence="5">1.14.11.27</ecNumber>
    </recommendedName>
    <alternativeName>
        <fullName evidence="17">[Histone-H3]-lysine-36 demethylase 1</fullName>
    </alternativeName>
</protein>
<comment type="cofactor">
    <cofactor evidence="1">
        <name>Fe(2+)</name>
        <dbReference type="ChEBI" id="CHEBI:29033"/>
    </cofactor>
</comment>
<evidence type="ECO:0000256" key="19">
    <source>
        <dbReference type="PROSITE-ProRule" id="PRU00146"/>
    </source>
</evidence>
<evidence type="ECO:0000256" key="8">
    <source>
        <dbReference type="ARBA" id="ARBA00022771"/>
    </source>
</evidence>
<evidence type="ECO:0000256" key="10">
    <source>
        <dbReference type="ARBA" id="ARBA00022853"/>
    </source>
</evidence>
<dbReference type="PROSITE" id="PS50016">
    <property type="entry name" value="ZF_PHD_2"/>
    <property type="match status" value="1"/>
</dbReference>
<dbReference type="OrthoDB" id="5876800at2759"/>
<evidence type="ECO:0000256" key="15">
    <source>
        <dbReference type="ARBA" id="ARBA00023163"/>
    </source>
</evidence>
<dbReference type="InterPro" id="IPR013083">
    <property type="entry name" value="Znf_RING/FYVE/PHD"/>
</dbReference>
<feature type="region of interest" description="Disordered" evidence="20">
    <location>
        <begin position="161"/>
        <end position="198"/>
    </location>
</feature>
<dbReference type="SUPFAM" id="SSF51197">
    <property type="entry name" value="Clavaminate synthase-like"/>
    <property type="match status" value="1"/>
</dbReference>
<keyword evidence="11" id="KW-0223">Dioxygenase</keyword>